<feature type="non-terminal residue" evidence="1">
    <location>
        <position position="69"/>
    </location>
</feature>
<feature type="non-terminal residue" evidence="1">
    <location>
        <position position="1"/>
    </location>
</feature>
<evidence type="ECO:0000313" key="2">
    <source>
        <dbReference type="Proteomes" id="UP001372834"/>
    </source>
</evidence>
<evidence type="ECO:0000313" key="1">
    <source>
        <dbReference type="EMBL" id="KAK6636447.1"/>
    </source>
</evidence>
<protein>
    <submittedName>
        <fullName evidence="1">Uncharacterized protein</fullName>
    </submittedName>
</protein>
<dbReference type="Proteomes" id="UP001372834">
    <property type="component" value="Unassembled WGS sequence"/>
</dbReference>
<gene>
    <name evidence="1" type="ORF">RUM43_010108</name>
</gene>
<organism evidence="1 2">
    <name type="scientific">Polyplax serrata</name>
    <name type="common">Common mouse louse</name>
    <dbReference type="NCBI Taxonomy" id="468196"/>
    <lineage>
        <taxon>Eukaryota</taxon>
        <taxon>Metazoa</taxon>
        <taxon>Ecdysozoa</taxon>
        <taxon>Arthropoda</taxon>
        <taxon>Hexapoda</taxon>
        <taxon>Insecta</taxon>
        <taxon>Pterygota</taxon>
        <taxon>Neoptera</taxon>
        <taxon>Paraneoptera</taxon>
        <taxon>Psocodea</taxon>
        <taxon>Troctomorpha</taxon>
        <taxon>Phthiraptera</taxon>
        <taxon>Anoplura</taxon>
        <taxon>Polyplacidae</taxon>
        <taxon>Polyplax</taxon>
    </lineage>
</organism>
<comment type="caution">
    <text evidence="1">The sequence shown here is derived from an EMBL/GenBank/DDBJ whole genome shotgun (WGS) entry which is preliminary data.</text>
</comment>
<dbReference type="AlphaFoldDB" id="A0AAN8S062"/>
<reference evidence="1 2" key="1">
    <citation type="submission" date="2023-10" db="EMBL/GenBank/DDBJ databases">
        <title>Genomes of two closely related lineages of the louse Polyplax serrata with different host specificities.</title>
        <authorList>
            <person name="Martinu J."/>
            <person name="Tarabai H."/>
            <person name="Stefka J."/>
            <person name="Hypsa V."/>
        </authorList>
    </citation>
    <scope>NUCLEOTIDE SEQUENCE [LARGE SCALE GENOMIC DNA]</scope>
    <source>
        <strain evidence="1">HR10_N</strain>
    </source>
</reference>
<name>A0AAN8S062_POLSC</name>
<proteinExistence type="predicted"/>
<accession>A0AAN8S062</accession>
<dbReference type="EMBL" id="JAWJWE010000004">
    <property type="protein sequence ID" value="KAK6636447.1"/>
    <property type="molecule type" value="Genomic_DNA"/>
</dbReference>
<sequence>ESYPVKSDEILKFSNEVLALSPPAARKSDSCEKAKPEVGKVCGRDCSRHFPEKRVAEALENLKEMDKPE</sequence>